<feature type="transmembrane region" description="Helical" evidence="1">
    <location>
        <begin position="130"/>
        <end position="147"/>
    </location>
</feature>
<keyword evidence="1" id="KW-1133">Transmembrane helix</keyword>
<name>A0A0D9W257_9ORYZ</name>
<reference evidence="3 4" key="1">
    <citation type="submission" date="2012-08" db="EMBL/GenBank/DDBJ databases">
        <title>Oryza genome evolution.</title>
        <authorList>
            <person name="Wing R.A."/>
        </authorList>
    </citation>
    <scope>NUCLEOTIDE SEQUENCE</scope>
</reference>
<dbReference type="HOGENOM" id="CLU_009180_5_2_1"/>
<keyword evidence="1" id="KW-0812">Transmembrane</keyword>
<sequence>MARGPLDLWNAWATQILVLLSLTLQVVLHVLAGVRRREGNIVERFLLWLAYQLADSTAIYAVGHLSLSSAAREHKLVAFWAPFLLLHLGGPDNITAYSLEDNKLWKRHLVTLVVQVLGVGYVLYKNIAANGTLVVLASILMSIVGTAKYGERTWALWCANFSTIGNSLKVVPRDKHQHFYVQFEHLGLGTGGEEYLLQRAHSLFHICKRGIVDSVIINDEADQDPADKTDRIAISDLLQRHKDHKMMWTTMELELSLMYDIIYTKAYVIHTNLGYIIRTMAPLAVVASLLLFHFSGKGGGRIDIAITYVLLGGALVLETRSLLDSLGSTWTLVFLCTTPWSWLRHVTLCSGRWQRFRRVLHSLSWPARILMPRSSRRWSRRIGQYNMLYSCTGEITTTTAATSNQQWLKNLSTMVGFTDWWDMKCTSSTITIPEKVLASLQDMHENFEPYDLNTMGLLRHNWGDLAMGKNRGKKTRPMLFKRLENYHGVDFHESILIWHIATDLILAKIEQDGSSRSVDLEAIRAMSDYMMFVFVDHLDMLPGLPHNLLFQKTKINIAKSCKTSDGVFHQLWHGARKSYRLMQTNKLARIILELPEEDVKPGPRTPRLSYARTIAARLSDWKDEDPVDVLHDMWIDFLMYAANRCNRESHAKKLNKGGEFLTIVWLMIEHFQQLAKAHKKHSNV</sequence>
<evidence type="ECO:0000256" key="1">
    <source>
        <dbReference type="SAM" id="Phobius"/>
    </source>
</evidence>
<organism evidence="3 4">
    <name type="scientific">Leersia perrieri</name>
    <dbReference type="NCBI Taxonomy" id="77586"/>
    <lineage>
        <taxon>Eukaryota</taxon>
        <taxon>Viridiplantae</taxon>
        <taxon>Streptophyta</taxon>
        <taxon>Embryophyta</taxon>
        <taxon>Tracheophyta</taxon>
        <taxon>Spermatophyta</taxon>
        <taxon>Magnoliopsida</taxon>
        <taxon>Liliopsida</taxon>
        <taxon>Poales</taxon>
        <taxon>Poaceae</taxon>
        <taxon>BOP clade</taxon>
        <taxon>Oryzoideae</taxon>
        <taxon>Oryzeae</taxon>
        <taxon>Oryzinae</taxon>
        <taxon>Leersia</taxon>
    </lineage>
</organism>
<protein>
    <recommendedName>
        <fullName evidence="2">DUF4220 domain-containing protein</fullName>
    </recommendedName>
</protein>
<dbReference type="InterPro" id="IPR007658">
    <property type="entry name" value="DUF594"/>
</dbReference>
<feature type="transmembrane region" description="Helical" evidence="1">
    <location>
        <begin position="45"/>
        <end position="65"/>
    </location>
</feature>
<keyword evidence="1" id="KW-0472">Membrane</keyword>
<dbReference type="eggNOG" id="ENOG502QQBP">
    <property type="taxonomic scope" value="Eukaryota"/>
</dbReference>
<dbReference type="Pfam" id="PF04578">
    <property type="entry name" value="DUF594"/>
    <property type="match status" value="1"/>
</dbReference>
<dbReference type="InterPro" id="IPR025315">
    <property type="entry name" value="DUF4220"/>
</dbReference>
<dbReference type="Gramene" id="LPERR04G01330.1">
    <property type="protein sequence ID" value="LPERR04G01330.1"/>
    <property type="gene ID" value="LPERR04G01330"/>
</dbReference>
<dbReference type="AlphaFoldDB" id="A0A0D9W257"/>
<dbReference type="PANTHER" id="PTHR31325">
    <property type="entry name" value="OS01G0798800 PROTEIN-RELATED"/>
    <property type="match status" value="1"/>
</dbReference>
<dbReference type="Pfam" id="PF13968">
    <property type="entry name" value="DUF4220"/>
    <property type="match status" value="1"/>
</dbReference>
<dbReference type="EnsemblPlants" id="LPERR04G01330.1">
    <property type="protein sequence ID" value="LPERR04G01330.1"/>
    <property type="gene ID" value="LPERR04G01330"/>
</dbReference>
<evidence type="ECO:0000313" key="3">
    <source>
        <dbReference type="EnsemblPlants" id="LPERR04G01330.1"/>
    </source>
</evidence>
<feature type="transmembrane region" description="Helical" evidence="1">
    <location>
        <begin position="12"/>
        <end position="33"/>
    </location>
</feature>
<feature type="transmembrane region" description="Helical" evidence="1">
    <location>
        <begin position="275"/>
        <end position="292"/>
    </location>
</feature>
<evidence type="ECO:0000313" key="4">
    <source>
        <dbReference type="Proteomes" id="UP000032180"/>
    </source>
</evidence>
<dbReference type="STRING" id="77586.A0A0D9W257"/>
<evidence type="ECO:0000259" key="2">
    <source>
        <dbReference type="Pfam" id="PF13968"/>
    </source>
</evidence>
<feature type="domain" description="DUF4220" evidence="2">
    <location>
        <begin position="48"/>
        <end position="388"/>
    </location>
</feature>
<keyword evidence="4" id="KW-1185">Reference proteome</keyword>
<reference evidence="3" key="3">
    <citation type="submission" date="2015-04" db="UniProtKB">
        <authorList>
            <consortium name="EnsemblPlants"/>
        </authorList>
    </citation>
    <scope>IDENTIFICATION</scope>
</reference>
<accession>A0A0D9W257</accession>
<proteinExistence type="predicted"/>
<dbReference type="Proteomes" id="UP000032180">
    <property type="component" value="Chromosome 4"/>
</dbReference>
<reference evidence="4" key="2">
    <citation type="submission" date="2013-12" db="EMBL/GenBank/DDBJ databases">
        <authorList>
            <person name="Yu Y."/>
            <person name="Lee S."/>
            <person name="de Baynast K."/>
            <person name="Wissotski M."/>
            <person name="Liu L."/>
            <person name="Talag J."/>
            <person name="Goicoechea J."/>
            <person name="Angelova A."/>
            <person name="Jetty R."/>
            <person name="Kudrna D."/>
            <person name="Golser W."/>
            <person name="Rivera L."/>
            <person name="Zhang J."/>
            <person name="Wing R."/>
        </authorList>
    </citation>
    <scope>NUCLEOTIDE SEQUENCE</scope>
</reference>